<accession>A0AAP0QNC1</accession>
<comment type="caution">
    <text evidence="2">The sequence shown here is derived from an EMBL/GenBank/DDBJ whole genome shotgun (WGS) entry which is preliminary data.</text>
</comment>
<evidence type="ECO:0000313" key="3">
    <source>
        <dbReference type="Proteomes" id="UP001428341"/>
    </source>
</evidence>
<dbReference type="Proteomes" id="UP001428341">
    <property type="component" value="Unassembled WGS sequence"/>
</dbReference>
<reference evidence="2 3" key="1">
    <citation type="submission" date="2024-05" db="EMBL/GenBank/DDBJ databases">
        <title>Haplotype-resolved chromosome-level genome assembly of Huyou (Citrus changshanensis).</title>
        <authorList>
            <person name="Miao C."/>
            <person name="Chen W."/>
            <person name="Wu Y."/>
            <person name="Wang L."/>
            <person name="Zhao S."/>
            <person name="Grierson D."/>
            <person name="Xu C."/>
            <person name="Chen K."/>
        </authorList>
    </citation>
    <scope>NUCLEOTIDE SEQUENCE [LARGE SCALE GENOMIC DNA]</scope>
    <source>
        <strain evidence="2">01-14</strain>
        <tissue evidence="2">Leaf</tissue>
    </source>
</reference>
<keyword evidence="3" id="KW-1185">Reference proteome</keyword>
<evidence type="ECO:0000256" key="1">
    <source>
        <dbReference type="SAM" id="MobiDB-lite"/>
    </source>
</evidence>
<sequence length="329" mass="36176">MASSTSKEIAVFTDTNLGTHIAVPVSPDIKAGDFKRELERRHLSCFPKFGEIKVYGLLVKRKSSFYHLPNSVPIKHAFQGLKGTWFLRGEAKPLFDLDGSCLHQFMDTNIRRHNLNTSTEKNHIISNGEAGRIKGACGTASVSKKLSRSESLCKRKGKKEKRVESAVACNSSRLVDIPDKRLLETVVAADCVKRCLSNYSGMARLGCPSSADVTWMASQNHLHKQLITERDDNCTNIHVNALPVFAVKSPPRMSSFPLPTKPRPGTSRNKPGGPQVGKRLVKASKNISISVCKTSPTISICRLKNKKLLHGSASSMAKYLAFEISDSDD</sequence>
<gene>
    <name evidence="2" type="ORF">WN944_002257</name>
</gene>
<dbReference type="EMBL" id="JBCGBO010000004">
    <property type="protein sequence ID" value="KAK9209889.1"/>
    <property type="molecule type" value="Genomic_DNA"/>
</dbReference>
<dbReference type="AlphaFoldDB" id="A0AAP0QNC1"/>
<organism evidence="2 3">
    <name type="scientific">Citrus x changshan-huyou</name>
    <dbReference type="NCBI Taxonomy" id="2935761"/>
    <lineage>
        <taxon>Eukaryota</taxon>
        <taxon>Viridiplantae</taxon>
        <taxon>Streptophyta</taxon>
        <taxon>Embryophyta</taxon>
        <taxon>Tracheophyta</taxon>
        <taxon>Spermatophyta</taxon>
        <taxon>Magnoliopsida</taxon>
        <taxon>eudicotyledons</taxon>
        <taxon>Gunneridae</taxon>
        <taxon>Pentapetalae</taxon>
        <taxon>rosids</taxon>
        <taxon>malvids</taxon>
        <taxon>Sapindales</taxon>
        <taxon>Rutaceae</taxon>
        <taxon>Aurantioideae</taxon>
        <taxon>Citrus</taxon>
    </lineage>
</organism>
<name>A0AAP0QNC1_9ROSI</name>
<protein>
    <submittedName>
        <fullName evidence="2">Uncharacterized protein</fullName>
    </submittedName>
</protein>
<feature type="region of interest" description="Disordered" evidence="1">
    <location>
        <begin position="253"/>
        <end position="277"/>
    </location>
</feature>
<proteinExistence type="predicted"/>
<evidence type="ECO:0000313" key="2">
    <source>
        <dbReference type="EMBL" id="KAK9209889.1"/>
    </source>
</evidence>